<sequence>MAPDIDIPGASVLSFSAAEVADYKMSSGPTVSFCDVNVSSQHGWRQATGGGGFIAGAFSMMLVPAVASGYAAASTDVGLSALDGSELIGSPQLIANFASLSLHEMAVVGKFVTEWFYEYTDHFDGILALAPAITWDGFMTMGLYLYVVMTLEGEIVPAGVFDTFEEHAIAFCDADDGAEDGVISDPENCKFDAKSVVYKYITCKGNSHAAVPSLQARIYNLIVDGFVTQNETRLCYILMPGTDFSQPTHDPKIPKHSMGFSGKGPYPPRQCQRQGLRRNKH</sequence>
<name>A0ACA9UTS3_BIOOC</name>
<evidence type="ECO:0000313" key="2">
    <source>
        <dbReference type="Proteomes" id="UP000836387"/>
    </source>
</evidence>
<gene>
    <name evidence="1" type="ORF">CRV2_00008366</name>
</gene>
<organism evidence="1 2">
    <name type="scientific">Clonostachys rosea f. rosea IK726</name>
    <dbReference type="NCBI Taxonomy" id="1349383"/>
    <lineage>
        <taxon>Eukaryota</taxon>
        <taxon>Fungi</taxon>
        <taxon>Dikarya</taxon>
        <taxon>Ascomycota</taxon>
        <taxon>Pezizomycotina</taxon>
        <taxon>Sordariomycetes</taxon>
        <taxon>Hypocreomycetidae</taxon>
        <taxon>Hypocreales</taxon>
        <taxon>Bionectriaceae</taxon>
        <taxon>Clonostachys</taxon>
    </lineage>
</organism>
<keyword evidence="2" id="KW-1185">Reference proteome</keyword>
<evidence type="ECO:0000313" key="1">
    <source>
        <dbReference type="EMBL" id="CAG9956460.1"/>
    </source>
</evidence>
<comment type="caution">
    <text evidence="1">The sequence shown here is derived from an EMBL/GenBank/DDBJ whole genome shotgun (WGS) entry which is preliminary data.</text>
</comment>
<accession>A0ACA9UTS3</accession>
<dbReference type="Proteomes" id="UP000836387">
    <property type="component" value="Unassembled WGS sequence"/>
</dbReference>
<protein>
    <submittedName>
        <fullName evidence="1">Uncharacterized protein</fullName>
    </submittedName>
</protein>
<reference evidence="1" key="2">
    <citation type="submission" date="2021-10" db="EMBL/GenBank/DDBJ databases">
        <authorList>
            <person name="Piombo E."/>
        </authorList>
    </citation>
    <scope>NUCLEOTIDE SEQUENCE</scope>
</reference>
<proteinExistence type="predicted"/>
<dbReference type="EMBL" id="CADEHS020000645">
    <property type="protein sequence ID" value="CAG9956460.1"/>
    <property type="molecule type" value="Genomic_DNA"/>
</dbReference>
<reference evidence="1" key="1">
    <citation type="submission" date="2020-04" db="EMBL/GenBank/DDBJ databases">
        <authorList>
            <person name="Broberg M."/>
        </authorList>
    </citation>
    <scope>NUCLEOTIDE SEQUENCE</scope>
</reference>